<name>A0A2I0X4A3_9ASPA</name>
<reference evidence="2 3" key="1">
    <citation type="journal article" date="2016" name="Sci. Rep.">
        <title>The Dendrobium catenatum Lindl. genome sequence provides insights into polysaccharide synthase, floral development and adaptive evolution.</title>
        <authorList>
            <person name="Zhang G.Q."/>
            <person name="Xu Q."/>
            <person name="Bian C."/>
            <person name="Tsai W.C."/>
            <person name="Yeh C.M."/>
            <person name="Liu K.W."/>
            <person name="Yoshida K."/>
            <person name="Zhang L.S."/>
            <person name="Chang S.B."/>
            <person name="Chen F."/>
            <person name="Shi Y."/>
            <person name="Su Y.Y."/>
            <person name="Zhang Y.Q."/>
            <person name="Chen L.J."/>
            <person name="Yin Y."/>
            <person name="Lin M."/>
            <person name="Huang H."/>
            <person name="Deng H."/>
            <person name="Wang Z.W."/>
            <person name="Zhu S.L."/>
            <person name="Zhao X."/>
            <person name="Deng C."/>
            <person name="Niu S.C."/>
            <person name="Huang J."/>
            <person name="Wang M."/>
            <person name="Liu G.H."/>
            <person name="Yang H.J."/>
            <person name="Xiao X.J."/>
            <person name="Hsiao Y.Y."/>
            <person name="Wu W.L."/>
            <person name="Chen Y.Y."/>
            <person name="Mitsuda N."/>
            <person name="Ohme-Takagi M."/>
            <person name="Luo Y.B."/>
            <person name="Van de Peer Y."/>
            <person name="Liu Z.J."/>
        </authorList>
    </citation>
    <scope>NUCLEOTIDE SEQUENCE [LARGE SCALE GENOMIC DNA]</scope>
    <source>
        <tissue evidence="2">The whole plant</tissue>
    </source>
</reference>
<accession>A0A2I0X4A3</accession>
<feature type="transmembrane region" description="Helical" evidence="1">
    <location>
        <begin position="49"/>
        <end position="67"/>
    </location>
</feature>
<organism evidence="2 3">
    <name type="scientific">Dendrobium catenatum</name>
    <dbReference type="NCBI Taxonomy" id="906689"/>
    <lineage>
        <taxon>Eukaryota</taxon>
        <taxon>Viridiplantae</taxon>
        <taxon>Streptophyta</taxon>
        <taxon>Embryophyta</taxon>
        <taxon>Tracheophyta</taxon>
        <taxon>Spermatophyta</taxon>
        <taxon>Magnoliopsida</taxon>
        <taxon>Liliopsida</taxon>
        <taxon>Asparagales</taxon>
        <taxon>Orchidaceae</taxon>
        <taxon>Epidendroideae</taxon>
        <taxon>Malaxideae</taxon>
        <taxon>Dendrobiinae</taxon>
        <taxon>Dendrobium</taxon>
    </lineage>
</organism>
<evidence type="ECO:0000313" key="2">
    <source>
        <dbReference type="EMBL" id="PKU82735.1"/>
    </source>
</evidence>
<dbReference type="Proteomes" id="UP000233837">
    <property type="component" value="Unassembled WGS sequence"/>
</dbReference>
<keyword evidence="1" id="KW-0812">Transmembrane</keyword>
<keyword evidence="3" id="KW-1185">Reference proteome</keyword>
<feature type="transmembrane region" description="Helical" evidence="1">
    <location>
        <begin position="87"/>
        <end position="114"/>
    </location>
</feature>
<evidence type="ECO:0000313" key="3">
    <source>
        <dbReference type="Proteomes" id="UP000233837"/>
    </source>
</evidence>
<dbReference type="EMBL" id="KZ502163">
    <property type="protein sequence ID" value="PKU82735.1"/>
    <property type="molecule type" value="Genomic_DNA"/>
</dbReference>
<keyword evidence="1" id="KW-0472">Membrane</keyword>
<dbReference type="AlphaFoldDB" id="A0A2I0X4A3"/>
<keyword evidence="1" id="KW-1133">Transmembrane helix</keyword>
<gene>
    <name evidence="2" type="ORF">MA16_Dca026217</name>
</gene>
<reference evidence="2 3" key="2">
    <citation type="journal article" date="2017" name="Nature">
        <title>The Apostasia genome and the evolution of orchids.</title>
        <authorList>
            <person name="Zhang G.Q."/>
            <person name="Liu K.W."/>
            <person name="Li Z."/>
            <person name="Lohaus R."/>
            <person name="Hsiao Y.Y."/>
            <person name="Niu S.C."/>
            <person name="Wang J.Y."/>
            <person name="Lin Y.C."/>
            <person name="Xu Q."/>
            <person name="Chen L.J."/>
            <person name="Yoshida K."/>
            <person name="Fujiwara S."/>
            <person name="Wang Z.W."/>
            <person name="Zhang Y.Q."/>
            <person name="Mitsuda N."/>
            <person name="Wang M."/>
            <person name="Liu G.H."/>
            <person name="Pecoraro L."/>
            <person name="Huang H.X."/>
            <person name="Xiao X.J."/>
            <person name="Lin M."/>
            <person name="Wu X.Y."/>
            <person name="Wu W.L."/>
            <person name="Chen Y.Y."/>
            <person name="Chang S.B."/>
            <person name="Sakamoto S."/>
            <person name="Ohme-Takagi M."/>
            <person name="Yagi M."/>
            <person name="Zeng S.J."/>
            <person name="Shen C.Y."/>
            <person name="Yeh C.M."/>
            <person name="Luo Y.B."/>
            <person name="Tsai W.C."/>
            <person name="Van de Peer Y."/>
            <person name="Liu Z.J."/>
        </authorList>
    </citation>
    <scope>NUCLEOTIDE SEQUENCE [LARGE SCALE GENOMIC DNA]</scope>
    <source>
        <tissue evidence="2">The whole plant</tissue>
    </source>
</reference>
<protein>
    <submittedName>
        <fullName evidence="2">5'-3' exoribonuclease 2</fullName>
    </submittedName>
</protein>
<sequence length="149" mass="16949">MGLVKGRAIFDNILLAQEFCHDSDIKVRGGNSILKLDIFRAYDNISWQFIYNIMQLFGFSLTFINLIKSCIKCPFFSLIISGKSFGFFLNLPLVLGKVTLCPLLCSLLLLITFLEVLLTCLLLNPNFILELGVVFLFHIFVLQMILSFL</sequence>
<evidence type="ECO:0000256" key="1">
    <source>
        <dbReference type="SAM" id="Phobius"/>
    </source>
</evidence>
<feature type="transmembrane region" description="Helical" evidence="1">
    <location>
        <begin position="126"/>
        <end position="146"/>
    </location>
</feature>
<proteinExistence type="predicted"/>